<dbReference type="Gene3D" id="3.30.565.10">
    <property type="entry name" value="Histidine kinase-like ATPase, C-terminal domain"/>
    <property type="match status" value="1"/>
</dbReference>
<dbReference type="SMART" id="SM00086">
    <property type="entry name" value="PAC"/>
    <property type="match status" value="2"/>
</dbReference>
<proteinExistence type="predicted"/>
<dbReference type="EMBL" id="SGXT01000016">
    <property type="protein sequence ID" value="RZT59295.1"/>
    <property type="molecule type" value="Genomic_DNA"/>
</dbReference>
<dbReference type="PANTHER" id="PTHR43065:SF46">
    <property type="entry name" value="C4-DICARBOXYLATE TRANSPORT SENSOR PROTEIN DCTB"/>
    <property type="match status" value="1"/>
</dbReference>
<dbReference type="RefSeq" id="WP_130283308.1">
    <property type="nucleotide sequence ID" value="NZ_SGXT01000016.1"/>
</dbReference>
<keyword evidence="8" id="KW-0067">ATP-binding</keyword>
<dbReference type="SMART" id="SM00448">
    <property type="entry name" value="REC"/>
    <property type="match status" value="1"/>
</dbReference>
<dbReference type="SMART" id="SM00387">
    <property type="entry name" value="HATPase_c"/>
    <property type="match status" value="1"/>
</dbReference>
<evidence type="ECO:0000256" key="7">
    <source>
        <dbReference type="ARBA" id="ARBA00022777"/>
    </source>
</evidence>
<evidence type="ECO:0000256" key="9">
    <source>
        <dbReference type="ARBA" id="ARBA00023012"/>
    </source>
</evidence>
<feature type="domain" description="Histidine kinase" evidence="11">
    <location>
        <begin position="392"/>
        <end position="614"/>
    </location>
</feature>
<dbReference type="PROSITE" id="PS50113">
    <property type="entry name" value="PAC"/>
    <property type="match status" value="1"/>
</dbReference>
<dbReference type="InterPro" id="IPR001610">
    <property type="entry name" value="PAC"/>
</dbReference>
<keyword evidence="9" id="KW-0902">Two-component regulatory system</keyword>
<dbReference type="InterPro" id="IPR035965">
    <property type="entry name" value="PAS-like_dom_sf"/>
</dbReference>
<dbReference type="OrthoDB" id="9764154at2"/>
<dbReference type="InterPro" id="IPR003594">
    <property type="entry name" value="HATPase_dom"/>
</dbReference>
<dbReference type="Pfam" id="PF00989">
    <property type="entry name" value="PAS"/>
    <property type="match status" value="1"/>
</dbReference>
<dbReference type="InterPro" id="IPR036890">
    <property type="entry name" value="HATPase_C_sf"/>
</dbReference>
<dbReference type="Pfam" id="PF00072">
    <property type="entry name" value="Response_reg"/>
    <property type="match status" value="1"/>
</dbReference>
<accession>A0A4Q7TFN0</accession>
<dbReference type="Gene3D" id="3.30.450.20">
    <property type="entry name" value="PAS domain"/>
    <property type="match status" value="3"/>
</dbReference>
<dbReference type="SUPFAM" id="SSF55874">
    <property type="entry name" value="ATPase domain of HSP90 chaperone/DNA topoisomerase II/histidine kinase"/>
    <property type="match status" value="1"/>
</dbReference>
<evidence type="ECO:0000259" key="13">
    <source>
        <dbReference type="PROSITE" id="PS50112"/>
    </source>
</evidence>
<evidence type="ECO:0000256" key="8">
    <source>
        <dbReference type="ARBA" id="ARBA00022840"/>
    </source>
</evidence>
<dbReference type="AlphaFoldDB" id="A0A4Q7TFN0"/>
<dbReference type="Pfam" id="PF00512">
    <property type="entry name" value="HisKA"/>
    <property type="match status" value="1"/>
</dbReference>
<dbReference type="Gene3D" id="3.40.50.2300">
    <property type="match status" value="1"/>
</dbReference>
<sequence>MSANESPDGPELLRIAGTMARFGGWSVDARTHQLELSAEARAILALPPSGPLDLATVFTLHPEEWRPVVAAHLERCLTAGEPFDIESPMRTTDGELLTIRTIGEAARGADGSIERAHGAVWDITATAEQRERTRALEARLEATLNTITDGMLFIDHEGRFTFVNDDGARMLQSSVESLEGVRVLDAFPEAAGTSFLAALETSLTRRERTITRDYYPPLDAIFEATIYPSDNGVAVYLKDVTEEERLRDEREESARRLAEQAALIEAAKDAMIVRDLDGHITYWNRAAAALYGWSATEAIGRAEHELLYDDTAAYDDAVAHTLRDDYWSGELDQRTRSGRALVAECRWQLLRDGSGAPESIFAVVSDITAEKKAQEARLRAQRMESLGTLTGGIAHDLNNVLTPILMSVQLLEQGEDDAGRREILKTMEGAVKRGADMIRQVLSFARGVEGRRVEVDVVRLVDDVVAYAQDVLPESVHLDLVLDTSLPATSGDPTQLLQILVNLVTNARDAMPSGGTLRIRSSELVLEDTYSSVSHLAMPGRYVAIDVEDSGHGMSPEVAEKIFEPFFTTKDIGKGTGLGLATSLAIVRSHGGFMQVYSELGRGTRFTVGLPVSSSPRADSPAAARPEALLPRGHGERILVVDDESTILQITCQTLELHGYRTLRAANGREAIDVIASSDEPVDLVLTDMMMPVMDGAALSAHLEEEHPVIPVIAASGLNSNGGVARAVGMGVSRFLPKPYTTSMLLTTVRDTLLEHRVDGMVTE</sequence>
<dbReference type="InterPro" id="IPR001789">
    <property type="entry name" value="Sig_transdc_resp-reg_receiver"/>
</dbReference>
<dbReference type="Pfam" id="PF02518">
    <property type="entry name" value="HATPase_c"/>
    <property type="match status" value="1"/>
</dbReference>
<dbReference type="PRINTS" id="PR00344">
    <property type="entry name" value="BCTRLSENSOR"/>
</dbReference>
<dbReference type="InterPro" id="IPR005467">
    <property type="entry name" value="His_kinase_dom"/>
</dbReference>
<dbReference type="InterPro" id="IPR013767">
    <property type="entry name" value="PAS_fold"/>
</dbReference>
<feature type="domain" description="PAC" evidence="14">
    <location>
        <begin position="327"/>
        <end position="379"/>
    </location>
</feature>
<evidence type="ECO:0000256" key="6">
    <source>
        <dbReference type="ARBA" id="ARBA00022741"/>
    </source>
</evidence>
<dbReference type="GO" id="GO:0005886">
    <property type="term" value="C:plasma membrane"/>
    <property type="evidence" value="ECO:0007669"/>
    <property type="project" value="UniProtKB-SubCell"/>
</dbReference>
<name>A0A4Q7TFN0_9MICO</name>
<dbReference type="CDD" id="cd00130">
    <property type="entry name" value="PAS"/>
    <property type="match status" value="3"/>
</dbReference>
<dbReference type="Gene3D" id="1.10.287.130">
    <property type="match status" value="1"/>
</dbReference>
<keyword evidence="16" id="KW-1185">Reference proteome</keyword>
<evidence type="ECO:0000259" key="11">
    <source>
        <dbReference type="PROSITE" id="PS50109"/>
    </source>
</evidence>
<dbReference type="InterPro" id="IPR011006">
    <property type="entry name" value="CheY-like_superfamily"/>
</dbReference>
<dbReference type="PROSITE" id="PS50112">
    <property type="entry name" value="PAS"/>
    <property type="match status" value="2"/>
</dbReference>
<dbReference type="CDD" id="cd00082">
    <property type="entry name" value="HisKA"/>
    <property type="match status" value="1"/>
</dbReference>
<dbReference type="InterPro" id="IPR004358">
    <property type="entry name" value="Sig_transdc_His_kin-like_C"/>
</dbReference>
<evidence type="ECO:0000259" key="14">
    <source>
        <dbReference type="PROSITE" id="PS50113"/>
    </source>
</evidence>
<comment type="subcellular location">
    <subcellularLocation>
        <location evidence="2">Cell membrane</location>
    </subcellularLocation>
</comment>
<feature type="domain" description="PAS" evidence="13">
    <location>
        <begin position="136"/>
        <end position="206"/>
    </location>
</feature>
<evidence type="ECO:0000256" key="10">
    <source>
        <dbReference type="PROSITE-ProRule" id="PRU00169"/>
    </source>
</evidence>
<dbReference type="PROSITE" id="PS50110">
    <property type="entry name" value="RESPONSE_REGULATORY"/>
    <property type="match status" value="1"/>
</dbReference>
<dbReference type="Proteomes" id="UP000292408">
    <property type="component" value="Unassembled WGS sequence"/>
</dbReference>
<evidence type="ECO:0000256" key="3">
    <source>
        <dbReference type="ARBA" id="ARBA00012438"/>
    </source>
</evidence>
<dbReference type="SMART" id="SM00388">
    <property type="entry name" value="HisKA"/>
    <property type="match status" value="1"/>
</dbReference>
<dbReference type="InterPro" id="IPR036097">
    <property type="entry name" value="HisK_dim/P_sf"/>
</dbReference>
<dbReference type="InterPro" id="IPR000014">
    <property type="entry name" value="PAS"/>
</dbReference>
<dbReference type="InterPro" id="IPR000700">
    <property type="entry name" value="PAS-assoc_C"/>
</dbReference>
<dbReference type="InterPro" id="IPR013655">
    <property type="entry name" value="PAS_fold_3"/>
</dbReference>
<organism evidence="15 16">
    <name type="scientific">Microcella alkaliphila</name>
    <dbReference type="NCBI Taxonomy" id="279828"/>
    <lineage>
        <taxon>Bacteria</taxon>
        <taxon>Bacillati</taxon>
        <taxon>Actinomycetota</taxon>
        <taxon>Actinomycetes</taxon>
        <taxon>Micrococcales</taxon>
        <taxon>Microbacteriaceae</taxon>
        <taxon>Microcella</taxon>
    </lineage>
</organism>
<protein>
    <recommendedName>
        <fullName evidence="3">histidine kinase</fullName>
        <ecNumber evidence="3">2.7.13.3</ecNumber>
    </recommendedName>
</protein>
<evidence type="ECO:0000256" key="4">
    <source>
        <dbReference type="ARBA" id="ARBA00022553"/>
    </source>
</evidence>
<dbReference type="SUPFAM" id="SSF47384">
    <property type="entry name" value="Homodimeric domain of signal transducing histidine kinase"/>
    <property type="match status" value="1"/>
</dbReference>
<evidence type="ECO:0000256" key="5">
    <source>
        <dbReference type="ARBA" id="ARBA00022679"/>
    </source>
</evidence>
<dbReference type="SUPFAM" id="SSF55785">
    <property type="entry name" value="PYP-like sensor domain (PAS domain)"/>
    <property type="match status" value="3"/>
</dbReference>
<dbReference type="Pfam" id="PF08447">
    <property type="entry name" value="PAS_3"/>
    <property type="match status" value="1"/>
</dbReference>
<dbReference type="EC" id="2.7.13.3" evidence="3"/>
<dbReference type="PANTHER" id="PTHR43065">
    <property type="entry name" value="SENSOR HISTIDINE KINASE"/>
    <property type="match status" value="1"/>
</dbReference>
<evidence type="ECO:0000256" key="1">
    <source>
        <dbReference type="ARBA" id="ARBA00000085"/>
    </source>
</evidence>
<keyword evidence="4 10" id="KW-0597">Phosphoprotein</keyword>
<evidence type="ECO:0000313" key="16">
    <source>
        <dbReference type="Proteomes" id="UP000292408"/>
    </source>
</evidence>
<reference evidence="15 16" key="1">
    <citation type="journal article" date="2015" name="Stand. Genomic Sci.">
        <title>Genomic Encyclopedia of Bacterial and Archaeal Type Strains, Phase III: the genomes of soil and plant-associated and newly described type strains.</title>
        <authorList>
            <person name="Whitman W.B."/>
            <person name="Woyke T."/>
            <person name="Klenk H.P."/>
            <person name="Zhou Y."/>
            <person name="Lilburn T.G."/>
            <person name="Beck B.J."/>
            <person name="De Vos P."/>
            <person name="Vandamme P."/>
            <person name="Eisen J.A."/>
            <person name="Garrity G."/>
            <person name="Hugenholtz P."/>
            <person name="Kyrpides N.C."/>
        </authorList>
    </citation>
    <scope>NUCLEOTIDE SEQUENCE [LARGE SCALE GENOMIC DNA]</scope>
    <source>
        <strain evidence="15 16">AC4r</strain>
    </source>
</reference>
<dbReference type="Pfam" id="PF08448">
    <property type="entry name" value="PAS_4"/>
    <property type="match status" value="1"/>
</dbReference>
<feature type="domain" description="PAS" evidence="13">
    <location>
        <begin position="256"/>
        <end position="325"/>
    </location>
</feature>
<dbReference type="GO" id="GO:0000155">
    <property type="term" value="F:phosphorelay sensor kinase activity"/>
    <property type="evidence" value="ECO:0007669"/>
    <property type="project" value="InterPro"/>
</dbReference>
<evidence type="ECO:0000256" key="2">
    <source>
        <dbReference type="ARBA" id="ARBA00004236"/>
    </source>
</evidence>
<dbReference type="GO" id="GO:0006355">
    <property type="term" value="P:regulation of DNA-templated transcription"/>
    <property type="evidence" value="ECO:0007669"/>
    <property type="project" value="InterPro"/>
</dbReference>
<dbReference type="SUPFAM" id="SSF52172">
    <property type="entry name" value="CheY-like"/>
    <property type="match status" value="1"/>
</dbReference>
<dbReference type="InterPro" id="IPR013656">
    <property type="entry name" value="PAS_4"/>
</dbReference>
<feature type="modified residue" description="4-aspartylphosphate" evidence="10">
    <location>
        <position position="688"/>
    </location>
</feature>
<feature type="domain" description="Response regulatory" evidence="12">
    <location>
        <begin position="637"/>
        <end position="753"/>
    </location>
</feature>
<comment type="catalytic activity">
    <reaction evidence="1">
        <text>ATP + protein L-histidine = ADP + protein N-phospho-L-histidine.</text>
        <dbReference type="EC" id="2.7.13.3"/>
    </reaction>
</comment>
<dbReference type="GO" id="GO:0005524">
    <property type="term" value="F:ATP binding"/>
    <property type="evidence" value="ECO:0007669"/>
    <property type="project" value="UniProtKB-KW"/>
</dbReference>
<dbReference type="SMART" id="SM00091">
    <property type="entry name" value="PAS"/>
    <property type="match status" value="3"/>
</dbReference>
<evidence type="ECO:0000259" key="12">
    <source>
        <dbReference type="PROSITE" id="PS50110"/>
    </source>
</evidence>
<evidence type="ECO:0000313" key="15">
    <source>
        <dbReference type="EMBL" id="RZT59295.1"/>
    </source>
</evidence>
<keyword evidence="5" id="KW-0808">Transferase</keyword>
<comment type="caution">
    <text evidence="15">The sequence shown here is derived from an EMBL/GenBank/DDBJ whole genome shotgun (WGS) entry which is preliminary data.</text>
</comment>
<dbReference type="InterPro" id="IPR003661">
    <property type="entry name" value="HisK_dim/P_dom"/>
</dbReference>
<dbReference type="CDD" id="cd00156">
    <property type="entry name" value="REC"/>
    <property type="match status" value="1"/>
</dbReference>
<gene>
    <name evidence="15" type="ORF">EV140_1899</name>
</gene>
<keyword evidence="6" id="KW-0547">Nucleotide-binding</keyword>
<dbReference type="PROSITE" id="PS50109">
    <property type="entry name" value="HIS_KIN"/>
    <property type="match status" value="1"/>
</dbReference>
<dbReference type="NCBIfam" id="TIGR00229">
    <property type="entry name" value="sensory_box"/>
    <property type="match status" value="1"/>
</dbReference>
<keyword evidence="7" id="KW-0418">Kinase</keyword>